<dbReference type="OrthoDB" id="5384809at2759"/>
<dbReference type="Proteomes" id="UP000614610">
    <property type="component" value="Unassembled WGS sequence"/>
</dbReference>
<comment type="subcellular location">
    <subcellularLocation>
        <location evidence="1">Membrane</location>
        <topology evidence="1">Single-pass membrane protein</topology>
    </subcellularLocation>
</comment>
<sequence length="296" mass="31455">MKSESLRLSRLLCLVFSLLFLVGTTVGQDTNLSNESSIFAYTDEDCVQRPRPRQPGTPDGACHKIATANASSLTIAFLGHGCTISAYSDENCTEDPTAIRENQCTSIGAPFLSFSVDNCTPNPPTTISTRIRTLSTSSATRSTGINSNPTGPGGIDSDPPLSSSSTTSTPEPPSSSGLSSGAKAGIAVGITIAVLIIAALIIRHMFFRKRPSTPPVAPDHTAMDPTDPEKKRIFWPFARRKPSHIFPPPPAELGGSYPDHETAQSQRLMQPTTVYELSAAHYGELPVARGSADEAK</sequence>
<feature type="signal peptide" evidence="7">
    <location>
        <begin position="1"/>
        <end position="27"/>
    </location>
</feature>
<keyword evidence="4 6" id="KW-0472">Membrane</keyword>
<evidence type="ECO:0000256" key="7">
    <source>
        <dbReference type="SAM" id="SignalP"/>
    </source>
</evidence>
<evidence type="ECO:0000313" key="14">
    <source>
        <dbReference type="Proteomes" id="UP000483672"/>
    </source>
</evidence>
<keyword evidence="7" id="KW-0732">Signal</keyword>
<evidence type="ECO:0000256" key="2">
    <source>
        <dbReference type="ARBA" id="ARBA00022692"/>
    </source>
</evidence>
<dbReference type="AlphaFoldDB" id="A0A6G1MGF6"/>
<dbReference type="PANTHER" id="PTHR15549:SF6">
    <property type="entry name" value="MID2 DOMAIN-CONTAINING PROTEIN"/>
    <property type="match status" value="1"/>
</dbReference>
<evidence type="ECO:0000256" key="5">
    <source>
        <dbReference type="SAM" id="MobiDB-lite"/>
    </source>
</evidence>
<feature type="chain" id="PRO_5041131407" description="Mid2 domain-containing protein" evidence="7">
    <location>
        <begin position="28"/>
        <end position="296"/>
    </location>
</feature>
<feature type="compositionally biased region" description="Low complexity" evidence="5">
    <location>
        <begin position="125"/>
        <end position="143"/>
    </location>
</feature>
<organism evidence="9 15">
    <name type="scientific">Orbilia oligospora</name>
    <name type="common">Nematode-trapping fungus</name>
    <name type="synonym">Arthrobotrys oligospora</name>
    <dbReference type="NCBI Taxonomy" id="2813651"/>
    <lineage>
        <taxon>Eukaryota</taxon>
        <taxon>Fungi</taxon>
        <taxon>Dikarya</taxon>
        <taxon>Ascomycota</taxon>
        <taxon>Pezizomycotina</taxon>
        <taxon>Orbiliomycetes</taxon>
        <taxon>Orbiliales</taxon>
        <taxon>Orbiliaceae</taxon>
        <taxon>Orbilia</taxon>
    </lineage>
</organism>
<evidence type="ECO:0000256" key="1">
    <source>
        <dbReference type="ARBA" id="ARBA00004167"/>
    </source>
</evidence>
<feature type="region of interest" description="Disordered" evidence="5">
    <location>
        <begin position="125"/>
        <end position="181"/>
    </location>
</feature>
<dbReference type="EMBL" id="WIWT01000040">
    <property type="protein sequence ID" value="KAF3209986.1"/>
    <property type="molecule type" value="Genomic_DNA"/>
</dbReference>
<keyword evidence="2 6" id="KW-0812">Transmembrane</keyword>
<evidence type="ECO:0000313" key="12">
    <source>
        <dbReference type="Proteomes" id="UP000472727"/>
    </source>
</evidence>
<dbReference type="InterPro" id="IPR051694">
    <property type="entry name" value="Immunoregulatory_rcpt-like"/>
</dbReference>
<name>A0A6G1MGF6_ORBOL</name>
<gene>
    <name evidence="11" type="ORF">TWF106_009217</name>
    <name evidence="10" type="ORF">TWF191_006194</name>
    <name evidence="9" type="ORF">TWF679_007209</name>
    <name evidence="8" type="ORF">TWF788_004915</name>
</gene>
<dbReference type="EMBL" id="WIWS01000006">
    <property type="protein sequence ID" value="KAF3227708.1"/>
    <property type="molecule type" value="Genomic_DNA"/>
</dbReference>
<accession>A0A6G1MGF6</accession>
<evidence type="ECO:0000256" key="3">
    <source>
        <dbReference type="ARBA" id="ARBA00022989"/>
    </source>
</evidence>
<dbReference type="Proteomes" id="UP000479691">
    <property type="component" value="Unassembled WGS sequence"/>
</dbReference>
<dbReference type="Proteomes" id="UP000483672">
    <property type="component" value="Unassembled WGS sequence"/>
</dbReference>
<evidence type="ECO:0000313" key="10">
    <source>
        <dbReference type="EMBL" id="KAF3224078.1"/>
    </source>
</evidence>
<evidence type="ECO:0000256" key="6">
    <source>
        <dbReference type="SAM" id="Phobius"/>
    </source>
</evidence>
<evidence type="ECO:0000313" key="11">
    <source>
        <dbReference type="EMBL" id="KAF3227708.1"/>
    </source>
</evidence>
<feature type="transmembrane region" description="Helical" evidence="6">
    <location>
        <begin position="184"/>
        <end position="202"/>
    </location>
</feature>
<keyword evidence="3 6" id="KW-1133">Transmembrane helix</keyword>
<evidence type="ECO:0000313" key="8">
    <source>
        <dbReference type="EMBL" id="KAF3158226.1"/>
    </source>
</evidence>
<protein>
    <recommendedName>
        <fullName evidence="16">Mid2 domain-containing protein</fullName>
    </recommendedName>
</protein>
<comment type="caution">
    <text evidence="9">The sequence shown here is derived from an EMBL/GenBank/DDBJ whole genome shotgun (WGS) entry which is preliminary data.</text>
</comment>
<dbReference type="PANTHER" id="PTHR15549">
    <property type="entry name" value="PAIRED IMMUNOGLOBULIN-LIKE TYPE 2 RECEPTOR"/>
    <property type="match status" value="1"/>
</dbReference>
<dbReference type="Proteomes" id="UP000472727">
    <property type="component" value="Unassembled WGS sequence"/>
</dbReference>
<evidence type="ECO:0000313" key="9">
    <source>
        <dbReference type="EMBL" id="KAF3209986.1"/>
    </source>
</evidence>
<dbReference type="GO" id="GO:0071944">
    <property type="term" value="C:cell periphery"/>
    <property type="evidence" value="ECO:0007669"/>
    <property type="project" value="UniProtKB-ARBA"/>
</dbReference>
<evidence type="ECO:0000256" key="4">
    <source>
        <dbReference type="ARBA" id="ARBA00023136"/>
    </source>
</evidence>
<proteinExistence type="predicted"/>
<evidence type="ECO:0000313" key="15">
    <source>
        <dbReference type="Proteomes" id="UP000614610"/>
    </source>
</evidence>
<feature type="compositionally biased region" description="Low complexity" evidence="5">
    <location>
        <begin position="155"/>
        <end position="181"/>
    </location>
</feature>
<evidence type="ECO:0000313" key="13">
    <source>
        <dbReference type="Proteomes" id="UP000479691"/>
    </source>
</evidence>
<dbReference type="GO" id="GO:0016020">
    <property type="term" value="C:membrane"/>
    <property type="evidence" value="ECO:0007669"/>
    <property type="project" value="UniProtKB-SubCell"/>
</dbReference>
<evidence type="ECO:0008006" key="16">
    <source>
        <dbReference type="Google" id="ProtNLM"/>
    </source>
</evidence>
<dbReference type="EMBL" id="WIPF01000034">
    <property type="protein sequence ID" value="KAF3224078.1"/>
    <property type="molecule type" value="Genomic_DNA"/>
</dbReference>
<feature type="region of interest" description="Disordered" evidence="5">
    <location>
        <begin position="245"/>
        <end position="267"/>
    </location>
</feature>
<dbReference type="EMBL" id="JAABOE010000221">
    <property type="protein sequence ID" value="KAF3158226.1"/>
    <property type="molecule type" value="Genomic_DNA"/>
</dbReference>
<reference evidence="12 13" key="1">
    <citation type="submission" date="2019-06" db="EMBL/GenBank/DDBJ databases">
        <authorList>
            <person name="Palmer J.M."/>
        </authorList>
    </citation>
    <scope>NUCLEOTIDE SEQUENCE</scope>
    <source>
        <strain evidence="11 12">TWF106</strain>
        <strain evidence="10 14">TWF191</strain>
        <strain evidence="9">TWF679</strain>
        <strain evidence="8 13">TWF788</strain>
    </source>
</reference>